<feature type="compositionally biased region" description="Polar residues" evidence="1">
    <location>
        <begin position="76"/>
        <end position="92"/>
    </location>
</feature>
<feature type="compositionally biased region" description="Low complexity" evidence="1">
    <location>
        <begin position="141"/>
        <end position="154"/>
    </location>
</feature>
<evidence type="ECO:0000256" key="1">
    <source>
        <dbReference type="SAM" id="MobiDB-lite"/>
    </source>
</evidence>
<evidence type="ECO:0008006" key="4">
    <source>
        <dbReference type="Google" id="ProtNLM"/>
    </source>
</evidence>
<gene>
    <name evidence="2" type="ORF">FBZ82_101379</name>
</gene>
<comment type="caution">
    <text evidence="2">The sequence shown here is derived from an EMBL/GenBank/DDBJ whole genome shotgun (WGS) entry which is preliminary data.</text>
</comment>
<evidence type="ECO:0000313" key="2">
    <source>
        <dbReference type="EMBL" id="TWA74364.1"/>
    </source>
</evidence>
<accession>A0A560BP11</accession>
<name>A0A560BP11_AZOBR</name>
<dbReference type="Pfam" id="PF09849">
    <property type="entry name" value="DUF2076"/>
    <property type="match status" value="1"/>
</dbReference>
<organism evidence="2 3">
    <name type="scientific">Azospirillum brasilense</name>
    <dbReference type="NCBI Taxonomy" id="192"/>
    <lineage>
        <taxon>Bacteria</taxon>
        <taxon>Pseudomonadati</taxon>
        <taxon>Pseudomonadota</taxon>
        <taxon>Alphaproteobacteria</taxon>
        <taxon>Rhodospirillales</taxon>
        <taxon>Azospirillaceae</taxon>
        <taxon>Azospirillum</taxon>
    </lineage>
</organism>
<dbReference type="RefSeq" id="WP_145672107.1">
    <property type="nucleotide sequence ID" value="NZ_VITF01000001.1"/>
</dbReference>
<feature type="compositionally biased region" description="Acidic residues" evidence="1">
    <location>
        <begin position="272"/>
        <end position="282"/>
    </location>
</feature>
<feature type="region of interest" description="Disordered" evidence="1">
    <location>
        <begin position="67"/>
        <end position="196"/>
    </location>
</feature>
<dbReference type="AlphaFoldDB" id="A0A560BP11"/>
<proteinExistence type="predicted"/>
<feature type="region of interest" description="Disordered" evidence="1">
    <location>
        <begin position="217"/>
        <end position="236"/>
    </location>
</feature>
<evidence type="ECO:0000313" key="3">
    <source>
        <dbReference type="Proteomes" id="UP000316083"/>
    </source>
</evidence>
<feature type="compositionally biased region" description="Pro residues" evidence="1">
    <location>
        <begin position="128"/>
        <end position="140"/>
    </location>
</feature>
<protein>
    <recommendedName>
        <fullName evidence="4">DUF2076 domain-containing protein</fullName>
    </recommendedName>
</protein>
<feature type="region of interest" description="Disordered" evidence="1">
    <location>
        <begin position="243"/>
        <end position="292"/>
    </location>
</feature>
<dbReference type="EMBL" id="VITF01000001">
    <property type="protein sequence ID" value="TWA74364.1"/>
    <property type="molecule type" value="Genomic_DNA"/>
</dbReference>
<sequence>MTPEERTLLSDLFTHLREVENQPRDPEAERFIQQMIQGQPAAAYYMAQSVLVQQQALTAAQQRMEDLERQVREAQSRAQQTQPQPSGGSFLSNALGLGRSPWAGGGNRSAEPPAPASQPFQGPAYNPMQPPNQPPMPSPAAPSRSPWGAAPQAGGQPGYGQPGYGQPAYPPQPGYAPQSGFAPQGYAPRGGGFLSGAAQTAAGVAGGMLAASAISSMLSHSPGPFGEAAAAAGQTASHGETIINNYYGDSADQATDQGFPPEDNNLQNVDYQTDDSSFDDGGGDSGGDDSWI</sequence>
<dbReference type="Proteomes" id="UP000316083">
    <property type="component" value="Unassembled WGS sequence"/>
</dbReference>
<reference evidence="2 3" key="1">
    <citation type="submission" date="2019-06" db="EMBL/GenBank/DDBJ databases">
        <title>Genomic Encyclopedia of Type Strains, Phase IV (KMG-V): Genome sequencing to study the core and pangenomes of soil and plant-associated prokaryotes.</title>
        <authorList>
            <person name="Whitman W."/>
        </authorList>
    </citation>
    <scope>NUCLEOTIDE SEQUENCE [LARGE SCALE GENOMIC DNA]</scope>
    <source>
        <strain evidence="2 3">BR 11796</strain>
    </source>
</reference>
<dbReference type="InterPro" id="IPR018648">
    <property type="entry name" value="DUF2076"/>
</dbReference>